<dbReference type="EMBL" id="JBHTIF010000005">
    <property type="protein sequence ID" value="MFD0727406.1"/>
    <property type="molecule type" value="Genomic_DNA"/>
</dbReference>
<dbReference type="RefSeq" id="WP_386826054.1">
    <property type="nucleotide sequence ID" value="NZ_JBHTIF010000005.1"/>
</dbReference>
<comment type="caution">
    <text evidence="1">The sequence shown here is derived from an EMBL/GenBank/DDBJ whole genome shotgun (WGS) entry which is preliminary data.</text>
</comment>
<evidence type="ECO:0000313" key="1">
    <source>
        <dbReference type="EMBL" id="MFD0727406.1"/>
    </source>
</evidence>
<name>A0ABW2YG50_9GAMM</name>
<sequence length="63" mass="6813">MSKPKAQFQPSNILLVEVPPHFITLCEACRASPQAVLRGMASMICGLQCNEDDRLQPLDGTAA</sequence>
<reference evidence="2" key="1">
    <citation type="journal article" date="2019" name="Int. J. Syst. Evol. Microbiol.">
        <title>The Global Catalogue of Microorganisms (GCM) 10K type strain sequencing project: providing services to taxonomists for standard genome sequencing and annotation.</title>
        <authorList>
            <consortium name="The Broad Institute Genomics Platform"/>
            <consortium name="The Broad Institute Genome Sequencing Center for Infectious Disease"/>
            <person name="Wu L."/>
            <person name="Ma J."/>
        </authorList>
    </citation>
    <scope>NUCLEOTIDE SEQUENCE [LARGE SCALE GENOMIC DNA]</scope>
    <source>
        <strain evidence="2">CCUG 55585</strain>
    </source>
</reference>
<evidence type="ECO:0000313" key="2">
    <source>
        <dbReference type="Proteomes" id="UP001597110"/>
    </source>
</evidence>
<keyword evidence="2" id="KW-1185">Reference proteome</keyword>
<proteinExistence type="predicted"/>
<protein>
    <submittedName>
        <fullName evidence="1">Uncharacterized protein</fullName>
    </submittedName>
</protein>
<organism evidence="1 2">
    <name type="scientific">Lysobacter brunescens</name>
    <dbReference type="NCBI Taxonomy" id="262323"/>
    <lineage>
        <taxon>Bacteria</taxon>
        <taxon>Pseudomonadati</taxon>
        <taxon>Pseudomonadota</taxon>
        <taxon>Gammaproteobacteria</taxon>
        <taxon>Lysobacterales</taxon>
        <taxon>Lysobacteraceae</taxon>
        <taxon>Lysobacter</taxon>
    </lineage>
</organism>
<dbReference type="Proteomes" id="UP001597110">
    <property type="component" value="Unassembled WGS sequence"/>
</dbReference>
<accession>A0ABW2YG50</accession>
<gene>
    <name evidence="1" type="ORF">ACFQ0E_17570</name>
</gene>